<feature type="non-terminal residue" evidence="1">
    <location>
        <position position="1"/>
    </location>
</feature>
<dbReference type="Proteomes" id="UP001163846">
    <property type="component" value="Unassembled WGS sequence"/>
</dbReference>
<dbReference type="Gene3D" id="2.40.70.10">
    <property type="entry name" value="Acid Proteases"/>
    <property type="match status" value="1"/>
</dbReference>
<dbReference type="EMBL" id="MU805936">
    <property type="protein sequence ID" value="KAJ3845445.1"/>
    <property type="molecule type" value="Genomic_DNA"/>
</dbReference>
<protein>
    <submittedName>
        <fullName evidence="1">Uncharacterized protein</fullName>
    </submittedName>
</protein>
<gene>
    <name evidence="1" type="ORF">F5878DRAFT_520064</name>
</gene>
<dbReference type="InterPro" id="IPR021109">
    <property type="entry name" value="Peptidase_aspartic_dom_sf"/>
</dbReference>
<accession>A0AA38UL72</accession>
<sequence>FVLIDSDIVSPLGLKRRTLPTPHRMSLAMSDGKPSVYTATEYCKVSLRDPSGYWKSKQVRALILPSLCYPMILGLPFLSHNSLVIDYATRSVKPRDVEFDLLNPCPVEAATPSVPLESPKIRRDKANRKLQQELSSVLDNMKSLRHEFKEFVDRNPHRFTSEPVSPFNVVAAVKARLEQLEELAKYEQFSDDIKAEYSDVFGDIPHLDELPTDVTCRID</sequence>
<reference evidence="1" key="1">
    <citation type="submission" date="2022-08" db="EMBL/GenBank/DDBJ databases">
        <authorList>
            <consortium name="DOE Joint Genome Institute"/>
            <person name="Min B."/>
            <person name="Riley R."/>
            <person name="Sierra-Patev S."/>
            <person name="Naranjo-Ortiz M."/>
            <person name="Looney B."/>
            <person name="Konkel Z."/>
            <person name="Slot J.C."/>
            <person name="Sakamoto Y."/>
            <person name="Steenwyk J.L."/>
            <person name="Rokas A."/>
            <person name="Carro J."/>
            <person name="Camarero S."/>
            <person name="Ferreira P."/>
            <person name="Molpeceres G."/>
            <person name="Ruiz-Duenas F.J."/>
            <person name="Serrano A."/>
            <person name="Henrissat B."/>
            <person name="Drula E."/>
            <person name="Hughes K.W."/>
            <person name="Mata J.L."/>
            <person name="Ishikawa N.K."/>
            <person name="Vargas-Isla R."/>
            <person name="Ushijima S."/>
            <person name="Smith C.A."/>
            <person name="Ahrendt S."/>
            <person name="Andreopoulos W."/>
            <person name="He G."/>
            <person name="Labutti K."/>
            <person name="Lipzen A."/>
            <person name="Ng V."/>
            <person name="Sandor L."/>
            <person name="Barry K."/>
            <person name="Martinez A.T."/>
            <person name="Xiao Y."/>
            <person name="Gibbons J.G."/>
            <person name="Terashima K."/>
            <person name="Hibbett D.S."/>
            <person name="Grigoriev I.V."/>
        </authorList>
    </citation>
    <scope>NUCLEOTIDE SEQUENCE</scope>
    <source>
        <strain evidence="1">TFB9207</strain>
    </source>
</reference>
<organism evidence="1 2">
    <name type="scientific">Lentinula raphanica</name>
    <dbReference type="NCBI Taxonomy" id="153919"/>
    <lineage>
        <taxon>Eukaryota</taxon>
        <taxon>Fungi</taxon>
        <taxon>Dikarya</taxon>
        <taxon>Basidiomycota</taxon>
        <taxon>Agaricomycotina</taxon>
        <taxon>Agaricomycetes</taxon>
        <taxon>Agaricomycetidae</taxon>
        <taxon>Agaricales</taxon>
        <taxon>Marasmiineae</taxon>
        <taxon>Omphalotaceae</taxon>
        <taxon>Lentinula</taxon>
    </lineage>
</organism>
<feature type="non-terminal residue" evidence="1">
    <location>
        <position position="219"/>
    </location>
</feature>
<dbReference type="CDD" id="cd00303">
    <property type="entry name" value="retropepsin_like"/>
    <property type="match status" value="1"/>
</dbReference>
<name>A0AA38UL72_9AGAR</name>
<keyword evidence="2" id="KW-1185">Reference proteome</keyword>
<evidence type="ECO:0000313" key="2">
    <source>
        <dbReference type="Proteomes" id="UP001163846"/>
    </source>
</evidence>
<proteinExistence type="predicted"/>
<comment type="caution">
    <text evidence="1">The sequence shown here is derived from an EMBL/GenBank/DDBJ whole genome shotgun (WGS) entry which is preliminary data.</text>
</comment>
<evidence type="ECO:0000313" key="1">
    <source>
        <dbReference type="EMBL" id="KAJ3845445.1"/>
    </source>
</evidence>
<dbReference type="AlphaFoldDB" id="A0AA38UL72"/>